<dbReference type="Pfam" id="PF16884">
    <property type="entry name" value="ADH_N_2"/>
    <property type="match status" value="1"/>
</dbReference>
<dbReference type="Gene3D" id="3.90.180.10">
    <property type="entry name" value="Medium-chain alcohol dehydrogenases, catalytic domain"/>
    <property type="match status" value="1"/>
</dbReference>
<comment type="caution">
    <text evidence="3">The sequence shown here is derived from an EMBL/GenBank/DDBJ whole genome shotgun (WGS) entry which is preliminary data.</text>
</comment>
<dbReference type="Proteomes" id="UP000443843">
    <property type="component" value="Unassembled WGS sequence"/>
</dbReference>
<dbReference type="InterPro" id="IPR020843">
    <property type="entry name" value="ER"/>
</dbReference>
<gene>
    <name evidence="3" type="ORF">GLS40_08925</name>
</gene>
<dbReference type="InterPro" id="IPR036291">
    <property type="entry name" value="NAD(P)-bd_dom_sf"/>
</dbReference>
<keyword evidence="4" id="KW-1185">Reference proteome</keyword>
<dbReference type="AlphaFoldDB" id="A0A844W5Y7"/>
<reference evidence="3 4" key="1">
    <citation type="submission" date="2019-11" db="EMBL/GenBank/DDBJ databases">
        <title>Pseudooceanicola pacifica sp. nov., isolated from deep-sea sediment of the Pacific Ocean.</title>
        <authorList>
            <person name="Lyu L."/>
        </authorList>
    </citation>
    <scope>NUCLEOTIDE SEQUENCE [LARGE SCALE GENOMIC DNA]</scope>
    <source>
        <strain evidence="3 4">216_PA32_1</strain>
    </source>
</reference>
<dbReference type="SUPFAM" id="SSF51735">
    <property type="entry name" value="NAD(P)-binding Rossmann-fold domains"/>
    <property type="match status" value="1"/>
</dbReference>
<dbReference type="SUPFAM" id="SSF50129">
    <property type="entry name" value="GroES-like"/>
    <property type="match status" value="1"/>
</dbReference>
<organism evidence="3 4">
    <name type="scientific">Pseudooceanicola pacificus</name>
    <dbReference type="NCBI Taxonomy" id="2676438"/>
    <lineage>
        <taxon>Bacteria</taxon>
        <taxon>Pseudomonadati</taxon>
        <taxon>Pseudomonadota</taxon>
        <taxon>Alphaproteobacteria</taxon>
        <taxon>Rhodobacterales</taxon>
        <taxon>Paracoccaceae</taxon>
        <taxon>Pseudooceanicola</taxon>
    </lineage>
</organism>
<dbReference type="Gene3D" id="3.40.50.720">
    <property type="entry name" value="NAD(P)-binding Rossmann-like Domain"/>
    <property type="match status" value="1"/>
</dbReference>
<dbReference type="SMART" id="SM00829">
    <property type="entry name" value="PKS_ER"/>
    <property type="match status" value="1"/>
</dbReference>
<proteinExistence type="predicted"/>
<feature type="domain" description="Enoyl reductase (ER)" evidence="2">
    <location>
        <begin position="18"/>
        <end position="329"/>
    </location>
</feature>
<dbReference type="RefSeq" id="WP_160382411.1">
    <property type="nucleotide sequence ID" value="NZ_WNXQ01000004.1"/>
</dbReference>
<dbReference type="FunFam" id="3.40.50.720:FF:000121">
    <property type="entry name" value="Prostaglandin reductase 2"/>
    <property type="match status" value="1"/>
</dbReference>
<evidence type="ECO:0000259" key="2">
    <source>
        <dbReference type="SMART" id="SM00829"/>
    </source>
</evidence>
<name>A0A844W5Y7_9RHOB</name>
<dbReference type="GO" id="GO:0016628">
    <property type="term" value="F:oxidoreductase activity, acting on the CH-CH group of donors, NAD or NADP as acceptor"/>
    <property type="evidence" value="ECO:0007669"/>
    <property type="project" value="InterPro"/>
</dbReference>
<evidence type="ECO:0000313" key="3">
    <source>
        <dbReference type="EMBL" id="MWB78144.1"/>
    </source>
</evidence>
<evidence type="ECO:0000256" key="1">
    <source>
        <dbReference type="ARBA" id="ARBA00023002"/>
    </source>
</evidence>
<dbReference type="CDD" id="cd05288">
    <property type="entry name" value="PGDH"/>
    <property type="match status" value="1"/>
</dbReference>
<dbReference type="Pfam" id="PF00107">
    <property type="entry name" value="ADH_zinc_N"/>
    <property type="match status" value="1"/>
</dbReference>
<keyword evidence="1" id="KW-0560">Oxidoreductase</keyword>
<dbReference type="EMBL" id="WNXQ01000004">
    <property type="protein sequence ID" value="MWB78144.1"/>
    <property type="molecule type" value="Genomic_DNA"/>
</dbReference>
<dbReference type="InterPro" id="IPR041694">
    <property type="entry name" value="ADH_N_2"/>
</dbReference>
<protein>
    <submittedName>
        <fullName evidence="3">Zinc-binding dehydrogenase</fullName>
    </submittedName>
</protein>
<dbReference type="InterPro" id="IPR045010">
    <property type="entry name" value="MDR_fam"/>
</dbReference>
<dbReference type="PANTHER" id="PTHR43205:SF7">
    <property type="entry name" value="PROSTAGLANDIN REDUCTASE 1"/>
    <property type="match status" value="1"/>
</dbReference>
<sequence length="331" mass="36009">MTENLKIVLRKRPDGLPRRSDFDFVREPVPEPAEGEFLIRHEYVGLSPAARIRMDDRPSYAPPLKLGEVVYAGIAGEVVKSRHPDFRVGDKVNSFGGWQAWSISDGRGAEVWDTAIGTLPNSLGLFGLSGNTAYVGLMGIGDPKPGETVVVSAASGGVGSLVCQMARIKGCRVVGIAGGPEKCGFVTGVLGADACIDHRSPDFAAELAAACPDGVDIDFENVGGPIRDAVLDLMNRHGRVVLCGLIAEYNALATSTGPSWFRILHKCLKVQGFLLREFPELRQPFLRDMSEWNRSGRIVYREDIRDGLDRTPEVFADMLQGRNFGKTIIRV</sequence>
<dbReference type="InterPro" id="IPR011032">
    <property type="entry name" value="GroES-like_sf"/>
</dbReference>
<evidence type="ECO:0000313" key="4">
    <source>
        <dbReference type="Proteomes" id="UP000443843"/>
    </source>
</evidence>
<dbReference type="InterPro" id="IPR013149">
    <property type="entry name" value="ADH-like_C"/>
</dbReference>
<accession>A0A844W5Y7</accession>
<dbReference type="PANTHER" id="PTHR43205">
    <property type="entry name" value="PROSTAGLANDIN REDUCTASE"/>
    <property type="match status" value="1"/>
</dbReference>